<dbReference type="PANTHER" id="PTHR47027">
    <property type="entry name" value="REVERSE TRANSCRIPTASE DOMAIN-CONTAINING PROTEIN"/>
    <property type="match status" value="1"/>
</dbReference>
<evidence type="ECO:0000313" key="1">
    <source>
        <dbReference type="EMBL" id="VDL98719.1"/>
    </source>
</evidence>
<dbReference type="Proteomes" id="UP000275846">
    <property type="component" value="Unassembled WGS sequence"/>
</dbReference>
<keyword evidence="2" id="KW-1185">Reference proteome</keyword>
<protein>
    <submittedName>
        <fullName evidence="3">Reverse transcriptase domain-containing protein</fullName>
    </submittedName>
</protein>
<name>A0A183T786_SCHSO</name>
<dbReference type="OrthoDB" id="6275812at2759"/>
<sequence>MGNNGLITCTPRRLLFPPPRMYDSTKPFPPLNQLSLIATPSPITTTHCVAIRATASTGTDALPNPSPVMRANSMRAGLLNRNRTLSIGCWHAIHCSDGVEFAPGRRLTDLDYADNIALLASSFGDLQSAVSRVNKTATSVALVINTGKAKLFSNCIPDQEKAPLRINGCQLEDIDRVKYLRARMLPNGSSKDDIFSRIDAAHQVFSILWKCLWTRRDLSIAKKICVYRASIRLVLLCSCESWAV</sequence>
<dbReference type="AlphaFoldDB" id="A0A183T786"/>
<dbReference type="STRING" id="70667.A0A183T786"/>
<dbReference type="PANTHER" id="PTHR47027:SF20">
    <property type="entry name" value="REVERSE TRANSCRIPTASE-LIKE PROTEIN WITH RNA-DIRECTED DNA POLYMERASE DOMAIN"/>
    <property type="match status" value="1"/>
</dbReference>
<reference evidence="3" key="1">
    <citation type="submission" date="2016-06" db="UniProtKB">
        <authorList>
            <consortium name="WormBaseParasite"/>
        </authorList>
    </citation>
    <scope>IDENTIFICATION</scope>
</reference>
<reference evidence="1 2" key="2">
    <citation type="submission" date="2018-11" db="EMBL/GenBank/DDBJ databases">
        <authorList>
            <consortium name="Pathogen Informatics"/>
        </authorList>
    </citation>
    <scope>NUCLEOTIDE SEQUENCE [LARGE SCALE GENOMIC DNA]</scope>
    <source>
        <strain evidence="1 2">NST_G2</strain>
    </source>
</reference>
<dbReference type="WBParaSite" id="SSLN_0001279501-mRNA-1">
    <property type="protein sequence ID" value="SSLN_0001279501-mRNA-1"/>
    <property type="gene ID" value="SSLN_0001279501"/>
</dbReference>
<evidence type="ECO:0000313" key="3">
    <source>
        <dbReference type="WBParaSite" id="SSLN_0001279501-mRNA-1"/>
    </source>
</evidence>
<organism evidence="3">
    <name type="scientific">Schistocephalus solidus</name>
    <name type="common">Tapeworm</name>
    <dbReference type="NCBI Taxonomy" id="70667"/>
    <lineage>
        <taxon>Eukaryota</taxon>
        <taxon>Metazoa</taxon>
        <taxon>Spiralia</taxon>
        <taxon>Lophotrochozoa</taxon>
        <taxon>Platyhelminthes</taxon>
        <taxon>Cestoda</taxon>
        <taxon>Eucestoda</taxon>
        <taxon>Diphyllobothriidea</taxon>
        <taxon>Diphyllobothriidae</taxon>
        <taxon>Schistocephalus</taxon>
    </lineage>
</organism>
<gene>
    <name evidence="1" type="ORF">SSLN_LOCUS12334</name>
</gene>
<evidence type="ECO:0000313" key="2">
    <source>
        <dbReference type="Proteomes" id="UP000275846"/>
    </source>
</evidence>
<dbReference type="EMBL" id="UYSU01037189">
    <property type="protein sequence ID" value="VDL98719.1"/>
    <property type="molecule type" value="Genomic_DNA"/>
</dbReference>
<accession>A0A183T786</accession>
<proteinExistence type="predicted"/>